<proteinExistence type="inferred from homology"/>
<evidence type="ECO:0000256" key="1">
    <source>
        <dbReference type="ARBA" id="ARBA00004186"/>
    </source>
</evidence>
<dbReference type="GO" id="GO:0005874">
    <property type="term" value="C:microtubule"/>
    <property type="evidence" value="ECO:0007669"/>
    <property type="project" value="UniProtKB-KW"/>
</dbReference>
<evidence type="ECO:0000313" key="10">
    <source>
        <dbReference type="EMBL" id="CAH0564061.1"/>
    </source>
</evidence>
<accession>A0A9P0BEN0</accession>
<dbReference type="GO" id="GO:0051642">
    <property type="term" value="P:centrosome localization"/>
    <property type="evidence" value="ECO:0007669"/>
    <property type="project" value="TreeGrafter"/>
</dbReference>
<feature type="domain" description="NUDE" evidence="9">
    <location>
        <begin position="131"/>
        <end position="199"/>
    </location>
</feature>
<dbReference type="InterPro" id="IPR006964">
    <property type="entry name" value="NUDE_dom"/>
</dbReference>
<dbReference type="EMBL" id="OV121140">
    <property type="protein sequence ID" value="CAH0564061.1"/>
    <property type="molecule type" value="Genomic_DNA"/>
</dbReference>
<keyword evidence="6 8" id="KW-0175">Coiled coil</keyword>
<dbReference type="InterPro" id="IPR033494">
    <property type="entry name" value="NUDE"/>
</dbReference>
<evidence type="ECO:0000256" key="8">
    <source>
        <dbReference type="SAM" id="Coils"/>
    </source>
</evidence>
<evidence type="ECO:0000313" key="11">
    <source>
        <dbReference type="Proteomes" id="UP001154078"/>
    </source>
</evidence>
<keyword evidence="4" id="KW-0963">Cytoplasm</keyword>
<evidence type="ECO:0000259" key="9">
    <source>
        <dbReference type="Pfam" id="PF04880"/>
    </source>
</evidence>
<dbReference type="GO" id="GO:0005871">
    <property type="term" value="C:kinesin complex"/>
    <property type="evidence" value="ECO:0007669"/>
    <property type="project" value="TreeGrafter"/>
</dbReference>
<dbReference type="Gene3D" id="6.10.250.1080">
    <property type="match status" value="1"/>
</dbReference>
<dbReference type="GO" id="GO:0007100">
    <property type="term" value="P:mitotic centrosome separation"/>
    <property type="evidence" value="ECO:0007669"/>
    <property type="project" value="TreeGrafter"/>
</dbReference>
<evidence type="ECO:0000256" key="6">
    <source>
        <dbReference type="ARBA" id="ARBA00023054"/>
    </source>
</evidence>
<comment type="subcellular location">
    <subcellularLocation>
        <location evidence="2">Cytoplasm</location>
        <location evidence="2">Cytoskeleton</location>
        <location evidence="2">Microtubule organizing center</location>
        <location evidence="2">Centrosome</location>
    </subcellularLocation>
    <subcellularLocation>
        <location evidence="1">Cytoplasm</location>
        <location evidence="1">Cytoskeleton</location>
        <location evidence="1">Spindle</location>
    </subcellularLocation>
</comment>
<sequence length="238" mass="28217">MNEEKAVVFKSTDAEVEYWKLRVEDVKDCLHKLQQESEEYVFESQQLEKELEATIDQNEQKIKELTLVTNKIQIELDMQKNKVEQLGRDNNNLEQKVSTLSEENLLLHEHIRELEQKNDNLETCKRIMEESINDIKVSFDNALEKNAILELEVDEKETMKEKLQRLIDERRELQQELLVKGKLPMLEKRRKYKNPAPQPPKKTLEAECQTTPTKNKKIRFKAFRAFSSLCSKNQKRTN</sequence>
<feature type="coiled-coil region" evidence="8">
    <location>
        <begin position="30"/>
        <end position="176"/>
    </location>
</feature>
<evidence type="ECO:0000256" key="7">
    <source>
        <dbReference type="ARBA" id="ARBA00023212"/>
    </source>
</evidence>
<dbReference type="Proteomes" id="UP001154078">
    <property type="component" value="Chromosome 9"/>
</dbReference>
<keyword evidence="11" id="KW-1185">Reference proteome</keyword>
<dbReference type="GO" id="GO:0000776">
    <property type="term" value="C:kinetochore"/>
    <property type="evidence" value="ECO:0007669"/>
    <property type="project" value="TreeGrafter"/>
</dbReference>
<dbReference type="GO" id="GO:0005813">
    <property type="term" value="C:centrosome"/>
    <property type="evidence" value="ECO:0007669"/>
    <property type="project" value="UniProtKB-SubCell"/>
</dbReference>
<evidence type="ECO:0000256" key="4">
    <source>
        <dbReference type="ARBA" id="ARBA00022490"/>
    </source>
</evidence>
<protein>
    <recommendedName>
        <fullName evidence="9">NUDE domain-containing protein</fullName>
    </recommendedName>
</protein>
<dbReference type="GO" id="GO:0016477">
    <property type="term" value="P:cell migration"/>
    <property type="evidence" value="ECO:0007669"/>
    <property type="project" value="TreeGrafter"/>
</dbReference>
<dbReference type="AlphaFoldDB" id="A0A9P0BEN0"/>
<dbReference type="GO" id="GO:0007020">
    <property type="term" value="P:microtubule nucleation"/>
    <property type="evidence" value="ECO:0007669"/>
    <property type="project" value="TreeGrafter"/>
</dbReference>
<dbReference type="GO" id="GO:0005819">
    <property type="term" value="C:spindle"/>
    <property type="evidence" value="ECO:0007669"/>
    <property type="project" value="UniProtKB-SubCell"/>
</dbReference>
<dbReference type="OrthoDB" id="5877028at2759"/>
<evidence type="ECO:0000256" key="5">
    <source>
        <dbReference type="ARBA" id="ARBA00022701"/>
    </source>
</evidence>
<dbReference type="GO" id="GO:0047496">
    <property type="term" value="P:vesicle transport along microtubule"/>
    <property type="evidence" value="ECO:0007669"/>
    <property type="project" value="TreeGrafter"/>
</dbReference>
<keyword evidence="5" id="KW-0493">Microtubule</keyword>
<dbReference type="PANTHER" id="PTHR10921:SF1">
    <property type="entry name" value="NUCLEAR DISTRIBUTION PROTEIN NUDE HOMOLOG"/>
    <property type="match status" value="1"/>
</dbReference>
<dbReference type="GO" id="GO:0000132">
    <property type="term" value="P:establishment of mitotic spindle orientation"/>
    <property type="evidence" value="ECO:0007669"/>
    <property type="project" value="TreeGrafter"/>
</dbReference>
<dbReference type="Pfam" id="PF04880">
    <property type="entry name" value="NUDE_C"/>
    <property type="match status" value="1"/>
</dbReference>
<evidence type="ECO:0000256" key="3">
    <source>
        <dbReference type="ARBA" id="ARBA00007429"/>
    </source>
</evidence>
<name>A0A9P0BEN0_BRAAE</name>
<evidence type="ECO:0000256" key="2">
    <source>
        <dbReference type="ARBA" id="ARBA00004300"/>
    </source>
</evidence>
<gene>
    <name evidence="10" type="ORF">MELIAE_LOCUS12694</name>
</gene>
<dbReference type="PANTHER" id="PTHR10921">
    <property type="entry name" value="NUCLEAR DISTRIBUTION PROTEIN NUDE HOMOLOG 1"/>
    <property type="match status" value="1"/>
</dbReference>
<reference evidence="10" key="1">
    <citation type="submission" date="2021-12" db="EMBL/GenBank/DDBJ databases">
        <authorList>
            <person name="King R."/>
        </authorList>
    </citation>
    <scope>NUCLEOTIDE SEQUENCE</scope>
</reference>
<dbReference type="GO" id="GO:0007059">
    <property type="term" value="P:chromosome segregation"/>
    <property type="evidence" value="ECO:0007669"/>
    <property type="project" value="TreeGrafter"/>
</dbReference>
<organism evidence="10 11">
    <name type="scientific">Brassicogethes aeneus</name>
    <name type="common">Rape pollen beetle</name>
    <name type="synonym">Meligethes aeneus</name>
    <dbReference type="NCBI Taxonomy" id="1431903"/>
    <lineage>
        <taxon>Eukaryota</taxon>
        <taxon>Metazoa</taxon>
        <taxon>Ecdysozoa</taxon>
        <taxon>Arthropoda</taxon>
        <taxon>Hexapoda</taxon>
        <taxon>Insecta</taxon>
        <taxon>Pterygota</taxon>
        <taxon>Neoptera</taxon>
        <taxon>Endopterygota</taxon>
        <taxon>Coleoptera</taxon>
        <taxon>Polyphaga</taxon>
        <taxon>Cucujiformia</taxon>
        <taxon>Nitidulidae</taxon>
        <taxon>Meligethinae</taxon>
        <taxon>Brassicogethes</taxon>
    </lineage>
</organism>
<keyword evidence="7" id="KW-0206">Cytoskeleton</keyword>
<comment type="similarity">
    <text evidence="3">Belongs to the nudE family.</text>
</comment>
<dbReference type="GO" id="GO:0008017">
    <property type="term" value="F:microtubule binding"/>
    <property type="evidence" value="ECO:0007669"/>
    <property type="project" value="InterPro"/>
</dbReference>